<evidence type="ECO:0000313" key="2">
    <source>
        <dbReference type="EnsemblProtists" id="EKX51924"/>
    </source>
</evidence>
<dbReference type="RefSeq" id="XP_005838904.1">
    <property type="nucleotide sequence ID" value="XM_005838847.1"/>
</dbReference>
<dbReference type="EnsemblProtists" id="EKX51924">
    <property type="protein sequence ID" value="EKX51924"/>
    <property type="gene ID" value="GUITHDRAFT_150854"/>
</dbReference>
<dbReference type="AlphaFoldDB" id="L1JUD8"/>
<reference evidence="2" key="3">
    <citation type="submission" date="2015-06" db="UniProtKB">
        <authorList>
            <consortium name="EnsemblProtists"/>
        </authorList>
    </citation>
    <scope>IDENTIFICATION</scope>
</reference>
<reference evidence="1 3" key="1">
    <citation type="journal article" date="2012" name="Nature">
        <title>Algal genomes reveal evolutionary mosaicism and the fate of nucleomorphs.</title>
        <authorList>
            <consortium name="DOE Joint Genome Institute"/>
            <person name="Curtis B.A."/>
            <person name="Tanifuji G."/>
            <person name="Burki F."/>
            <person name="Gruber A."/>
            <person name="Irimia M."/>
            <person name="Maruyama S."/>
            <person name="Arias M.C."/>
            <person name="Ball S.G."/>
            <person name="Gile G.H."/>
            <person name="Hirakawa Y."/>
            <person name="Hopkins J.F."/>
            <person name="Kuo A."/>
            <person name="Rensing S.A."/>
            <person name="Schmutz J."/>
            <person name="Symeonidi A."/>
            <person name="Elias M."/>
            <person name="Eveleigh R.J."/>
            <person name="Herman E.K."/>
            <person name="Klute M.J."/>
            <person name="Nakayama T."/>
            <person name="Obornik M."/>
            <person name="Reyes-Prieto A."/>
            <person name="Armbrust E.V."/>
            <person name="Aves S.J."/>
            <person name="Beiko R.G."/>
            <person name="Coutinho P."/>
            <person name="Dacks J.B."/>
            <person name="Durnford D.G."/>
            <person name="Fast N.M."/>
            <person name="Green B.R."/>
            <person name="Grisdale C.J."/>
            <person name="Hempel F."/>
            <person name="Henrissat B."/>
            <person name="Hoppner M.P."/>
            <person name="Ishida K."/>
            <person name="Kim E."/>
            <person name="Koreny L."/>
            <person name="Kroth P.G."/>
            <person name="Liu Y."/>
            <person name="Malik S.B."/>
            <person name="Maier U.G."/>
            <person name="McRose D."/>
            <person name="Mock T."/>
            <person name="Neilson J.A."/>
            <person name="Onodera N.T."/>
            <person name="Poole A.M."/>
            <person name="Pritham E.J."/>
            <person name="Richards T.A."/>
            <person name="Rocap G."/>
            <person name="Roy S.W."/>
            <person name="Sarai C."/>
            <person name="Schaack S."/>
            <person name="Shirato S."/>
            <person name="Slamovits C.H."/>
            <person name="Spencer D.F."/>
            <person name="Suzuki S."/>
            <person name="Worden A.Z."/>
            <person name="Zauner S."/>
            <person name="Barry K."/>
            <person name="Bell C."/>
            <person name="Bharti A.K."/>
            <person name="Crow J.A."/>
            <person name="Grimwood J."/>
            <person name="Kramer R."/>
            <person name="Lindquist E."/>
            <person name="Lucas S."/>
            <person name="Salamov A."/>
            <person name="McFadden G.I."/>
            <person name="Lane C.E."/>
            <person name="Keeling P.J."/>
            <person name="Gray M.W."/>
            <person name="Grigoriev I.V."/>
            <person name="Archibald J.M."/>
        </authorList>
    </citation>
    <scope>NUCLEOTIDE SEQUENCE</scope>
    <source>
        <strain evidence="1 3">CCMP2712</strain>
    </source>
</reference>
<proteinExistence type="predicted"/>
<sequence>MFQTLSYFKIEKAYGGITSCEESPKSLGTNWMEGTCAASGFSHLWSENRKTGLATFKNFKRVGAKWDNSNNAA</sequence>
<protein>
    <submittedName>
        <fullName evidence="1 2">Uncharacterized protein</fullName>
    </submittedName>
</protein>
<dbReference type="KEGG" id="gtt:GUITHDRAFT_150854"/>
<evidence type="ECO:0000313" key="3">
    <source>
        <dbReference type="Proteomes" id="UP000011087"/>
    </source>
</evidence>
<gene>
    <name evidence="1" type="ORF">GUITHDRAFT_150854</name>
</gene>
<reference evidence="3" key="2">
    <citation type="submission" date="2012-11" db="EMBL/GenBank/DDBJ databases">
        <authorList>
            <person name="Kuo A."/>
            <person name="Curtis B.A."/>
            <person name="Tanifuji G."/>
            <person name="Burki F."/>
            <person name="Gruber A."/>
            <person name="Irimia M."/>
            <person name="Maruyama S."/>
            <person name="Arias M.C."/>
            <person name="Ball S.G."/>
            <person name="Gile G.H."/>
            <person name="Hirakawa Y."/>
            <person name="Hopkins J.F."/>
            <person name="Rensing S.A."/>
            <person name="Schmutz J."/>
            <person name="Symeonidi A."/>
            <person name="Elias M."/>
            <person name="Eveleigh R.J."/>
            <person name="Herman E.K."/>
            <person name="Klute M.J."/>
            <person name="Nakayama T."/>
            <person name="Obornik M."/>
            <person name="Reyes-Prieto A."/>
            <person name="Armbrust E.V."/>
            <person name="Aves S.J."/>
            <person name="Beiko R.G."/>
            <person name="Coutinho P."/>
            <person name="Dacks J.B."/>
            <person name="Durnford D.G."/>
            <person name="Fast N.M."/>
            <person name="Green B.R."/>
            <person name="Grisdale C."/>
            <person name="Hempe F."/>
            <person name="Henrissat B."/>
            <person name="Hoppner M.P."/>
            <person name="Ishida K.-I."/>
            <person name="Kim E."/>
            <person name="Koreny L."/>
            <person name="Kroth P.G."/>
            <person name="Liu Y."/>
            <person name="Malik S.-B."/>
            <person name="Maier U.G."/>
            <person name="McRose D."/>
            <person name="Mock T."/>
            <person name="Neilson J.A."/>
            <person name="Onodera N.T."/>
            <person name="Poole A.M."/>
            <person name="Pritham E.J."/>
            <person name="Richards T.A."/>
            <person name="Rocap G."/>
            <person name="Roy S.W."/>
            <person name="Sarai C."/>
            <person name="Schaack S."/>
            <person name="Shirato S."/>
            <person name="Slamovits C.H."/>
            <person name="Spencer D.F."/>
            <person name="Suzuki S."/>
            <person name="Worden A.Z."/>
            <person name="Zauner S."/>
            <person name="Barry K."/>
            <person name="Bell C."/>
            <person name="Bharti A.K."/>
            <person name="Crow J.A."/>
            <person name="Grimwood J."/>
            <person name="Kramer R."/>
            <person name="Lindquist E."/>
            <person name="Lucas S."/>
            <person name="Salamov A."/>
            <person name="McFadden G.I."/>
            <person name="Lane C.E."/>
            <person name="Keeling P.J."/>
            <person name="Gray M.W."/>
            <person name="Grigoriev I.V."/>
            <person name="Archibald J.M."/>
        </authorList>
    </citation>
    <scope>NUCLEOTIDE SEQUENCE</scope>
    <source>
        <strain evidence="3">CCMP2712</strain>
    </source>
</reference>
<dbReference type="EMBL" id="JH992974">
    <property type="protein sequence ID" value="EKX51924.1"/>
    <property type="molecule type" value="Genomic_DNA"/>
</dbReference>
<dbReference type="Proteomes" id="UP000011087">
    <property type="component" value="Unassembled WGS sequence"/>
</dbReference>
<dbReference type="PaxDb" id="55529-EKX51924"/>
<dbReference type="HOGENOM" id="CLU_2710065_0_0_1"/>
<evidence type="ECO:0000313" key="1">
    <source>
        <dbReference type="EMBL" id="EKX51924.1"/>
    </source>
</evidence>
<organism evidence="1">
    <name type="scientific">Guillardia theta (strain CCMP2712)</name>
    <name type="common">Cryptophyte</name>
    <dbReference type="NCBI Taxonomy" id="905079"/>
    <lineage>
        <taxon>Eukaryota</taxon>
        <taxon>Cryptophyceae</taxon>
        <taxon>Pyrenomonadales</taxon>
        <taxon>Geminigeraceae</taxon>
        <taxon>Guillardia</taxon>
    </lineage>
</organism>
<name>L1JUD8_GUITC</name>
<dbReference type="GeneID" id="17308495"/>
<keyword evidence="3" id="KW-1185">Reference proteome</keyword>
<accession>L1JUD8</accession>